<protein>
    <submittedName>
        <fullName evidence="2">Uncharacterized protein</fullName>
    </submittedName>
</protein>
<feature type="transmembrane region" description="Helical" evidence="1">
    <location>
        <begin position="12"/>
        <end position="31"/>
    </location>
</feature>
<accession>A0AAE7S0I6</accession>
<dbReference type="GeneID" id="75687049"/>
<feature type="transmembrane region" description="Helical" evidence="1">
    <location>
        <begin position="43"/>
        <end position="61"/>
    </location>
</feature>
<keyword evidence="1" id="KW-1133">Transmembrane helix</keyword>
<gene>
    <name evidence="2" type="primary">gp_67556</name>
</gene>
<dbReference type="EMBL" id="MZ130491">
    <property type="protein sequence ID" value="QWM90623.1"/>
    <property type="molecule type" value="Genomic_DNA"/>
</dbReference>
<reference evidence="2 3" key="1">
    <citation type="submission" date="2021-04" db="EMBL/GenBank/DDBJ databases">
        <authorList>
            <person name="Shkoporov A.N."/>
            <person name="Stockdale S.R."/>
            <person name="Guerin E."/>
            <person name="Ross R.P."/>
            <person name="Hill C."/>
        </authorList>
    </citation>
    <scope>NUCLEOTIDE SEQUENCE [LARGE SCALE GENOMIC DNA]</scope>
    <source>
        <strain evidence="3">cr61_1</strain>
    </source>
</reference>
<keyword evidence="1" id="KW-0472">Membrane</keyword>
<evidence type="ECO:0000313" key="2">
    <source>
        <dbReference type="EMBL" id="QWM90623.1"/>
    </source>
</evidence>
<proteinExistence type="predicted"/>
<dbReference type="Proteomes" id="UP000827408">
    <property type="component" value="Segment"/>
</dbReference>
<keyword evidence="1" id="KW-0812">Transmembrane</keyword>
<name>A0AAE7S0I6_9CAUD</name>
<sequence length="97" mass="11001">MTKHSKDLVQYVTASISIISGISLAFLSFFLNKHNIEDSILWYIAQTFVYAGSIFGVSAYMNSKFGEIRTILTGNKLMTDEQCDDIKLARKPQEDRD</sequence>
<dbReference type="KEGG" id="vg:75687049"/>
<organism evidence="2 3">
    <name type="scientific">uncultured phage cr61_1</name>
    <dbReference type="NCBI Taxonomy" id="2986417"/>
    <lineage>
        <taxon>Viruses</taxon>
        <taxon>Duplodnaviria</taxon>
        <taxon>Heunggongvirae</taxon>
        <taxon>Uroviricota</taxon>
        <taxon>Caudoviricetes</taxon>
        <taxon>Crassvirales</taxon>
        <taxon>Suoliviridae</taxon>
        <taxon>Oafivirinae</taxon>
        <taxon>Bohxovirus</taxon>
        <taxon>Bohxovirus oralis</taxon>
    </lineage>
</organism>
<evidence type="ECO:0000256" key="1">
    <source>
        <dbReference type="SAM" id="Phobius"/>
    </source>
</evidence>
<evidence type="ECO:0000313" key="3">
    <source>
        <dbReference type="Proteomes" id="UP000827408"/>
    </source>
</evidence>
<keyword evidence="3" id="KW-1185">Reference proteome</keyword>
<dbReference type="RefSeq" id="YP_010509563.1">
    <property type="nucleotide sequence ID" value="NC_067209.1"/>
</dbReference>